<evidence type="ECO:0000313" key="2">
    <source>
        <dbReference type="Proteomes" id="UP000095287"/>
    </source>
</evidence>
<feature type="region of interest" description="Disordered" evidence="1">
    <location>
        <begin position="165"/>
        <end position="198"/>
    </location>
</feature>
<keyword evidence="2" id="KW-1185">Reference proteome</keyword>
<organism evidence="2 3">
    <name type="scientific">Steinernema glaseri</name>
    <dbReference type="NCBI Taxonomy" id="37863"/>
    <lineage>
        <taxon>Eukaryota</taxon>
        <taxon>Metazoa</taxon>
        <taxon>Ecdysozoa</taxon>
        <taxon>Nematoda</taxon>
        <taxon>Chromadorea</taxon>
        <taxon>Rhabditida</taxon>
        <taxon>Tylenchina</taxon>
        <taxon>Panagrolaimomorpha</taxon>
        <taxon>Strongyloidoidea</taxon>
        <taxon>Steinernematidae</taxon>
        <taxon>Steinernema</taxon>
    </lineage>
</organism>
<proteinExistence type="predicted"/>
<name>A0A1I7ZTH5_9BILA</name>
<sequence length="765" mass="88114">MQCEDRKTYKVKDKIWLLSVFQRKERSFTLLIPVLENNSQNEDKDPNRIIGSKTKWVERGSEDNPPRGHPSHATVRGIDHRKLHPRPMTLLPLNMVTDRKAASSSSKYLEGKKLEWLHVIVHITTALGHKSHEFQIYALSKILCSVKNSPIQDRSDITPLDEQHVKLQGSSAREDKSPSTSSSPATSATATISETNRPTDDIYEHSESLWRNLLVHSVHITLREKHTMDHLLYDLVEEVVNYLPRDDVKTIAKVAATSRSLKNWSIAAEDHLENRFLLDVHASVLDLDPDEEEVLPFTVLSVKKGLPYDRSKEWDFTGWRYAWIRNITIETTIHHRPFERADMQKVLRVASLPVDPSARGLLKVEHNVDASEDDVSEPESYDSYDLLRVGNQAVGLSWEILRVTQKEFVNVHLQGSYEGVEGDFAEFAAGCVEKGMFLEKFCCIDTYEPLGKIFRAAAPLFGRRRRTPLKFELSQASFESADLDAIIDRWWNSDGTWGQIEMMWWLREDPEFDVRPTYIIGGERIPFVETPIGAYVAHPTRRSTLAIDMEHVRLVRFQPWHIPVDFEWMDSVIEKWKQGNGFFVCRGARDFVLDFKAPEDLQKVEEKYGPWEKKKDYWAIHIAHPSNLLSLELSKNDERVSVGLGMSIEHEIYSAQKMRSLIARWRRGNGETLINGLTAIEIGAHPLKVLEDGGWDGWKKYPVVSYSHPRANARCLVARKKISTHFDREGVFQFCYHVERVWIAPIDPEDVNDWNLELLFGPLRL</sequence>
<feature type="compositionally biased region" description="Low complexity" evidence="1">
    <location>
        <begin position="178"/>
        <end position="191"/>
    </location>
</feature>
<reference evidence="3" key="1">
    <citation type="submission" date="2016-11" db="UniProtKB">
        <authorList>
            <consortium name="WormBaseParasite"/>
        </authorList>
    </citation>
    <scope>IDENTIFICATION</scope>
</reference>
<evidence type="ECO:0000313" key="3">
    <source>
        <dbReference type="WBParaSite" id="L893_g29775.t1"/>
    </source>
</evidence>
<feature type="region of interest" description="Disordered" evidence="1">
    <location>
        <begin position="57"/>
        <end position="77"/>
    </location>
</feature>
<dbReference type="WBParaSite" id="L893_g29775.t1">
    <property type="protein sequence ID" value="L893_g29775.t1"/>
    <property type="gene ID" value="L893_g29775"/>
</dbReference>
<protein>
    <submittedName>
        <fullName evidence="3">F-box domain-containing protein</fullName>
    </submittedName>
</protein>
<evidence type="ECO:0000256" key="1">
    <source>
        <dbReference type="SAM" id="MobiDB-lite"/>
    </source>
</evidence>
<dbReference type="AlphaFoldDB" id="A0A1I7ZTH5"/>
<dbReference type="Proteomes" id="UP000095287">
    <property type="component" value="Unplaced"/>
</dbReference>
<feature type="compositionally biased region" description="Basic and acidic residues" evidence="1">
    <location>
        <begin position="57"/>
        <end position="66"/>
    </location>
</feature>
<accession>A0A1I7ZTH5</accession>